<comment type="function">
    <text evidence="1 12">Catalyzes the condensation of (S)-aspartate-beta-semialdehyde [(S)-ASA] and pyruvate to 4-hydroxy-tetrahydrodipicolinate (HTPA).</text>
</comment>
<keyword evidence="9 12" id="KW-0456">Lyase</keyword>
<dbReference type="InterPro" id="IPR013785">
    <property type="entry name" value="Aldolase_TIM"/>
</dbReference>
<feature type="site" description="Part of a proton relay during catalysis" evidence="12">
    <location>
        <position position="110"/>
    </location>
</feature>
<dbReference type="UniPathway" id="UPA00034">
    <property type="reaction ID" value="UER00017"/>
</dbReference>
<evidence type="ECO:0000256" key="4">
    <source>
        <dbReference type="ARBA" id="ARBA00012086"/>
    </source>
</evidence>
<comment type="subunit">
    <text evidence="12">Homotetramer; dimer of dimers.</text>
</comment>
<dbReference type="SUPFAM" id="SSF51569">
    <property type="entry name" value="Aldolase"/>
    <property type="match status" value="1"/>
</dbReference>
<evidence type="ECO:0000256" key="12">
    <source>
        <dbReference type="HAMAP-Rule" id="MF_00418"/>
    </source>
</evidence>
<reference evidence="16" key="1">
    <citation type="journal article" date="2020" name="mSystems">
        <title>Genome- and Community-Level Interaction Insights into Carbon Utilization and Element Cycling Functions of Hydrothermarchaeota in Hydrothermal Sediment.</title>
        <authorList>
            <person name="Zhou Z."/>
            <person name="Liu Y."/>
            <person name="Xu W."/>
            <person name="Pan J."/>
            <person name="Luo Z.H."/>
            <person name="Li M."/>
        </authorList>
    </citation>
    <scope>NUCLEOTIDE SEQUENCE [LARGE SCALE GENOMIC DNA]</scope>
    <source>
        <strain evidence="16">SpSt-906</strain>
    </source>
</reference>
<evidence type="ECO:0000256" key="13">
    <source>
        <dbReference type="PIRNR" id="PIRNR001365"/>
    </source>
</evidence>
<comment type="catalytic activity">
    <reaction evidence="11 12">
        <text>L-aspartate 4-semialdehyde + pyruvate = (2S,4S)-4-hydroxy-2,3,4,5-tetrahydrodipicolinate + H2O + H(+)</text>
        <dbReference type="Rhea" id="RHEA:34171"/>
        <dbReference type="ChEBI" id="CHEBI:15361"/>
        <dbReference type="ChEBI" id="CHEBI:15377"/>
        <dbReference type="ChEBI" id="CHEBI:15378"/>
        <dbReference type="ChEBI" id="CHEBI:67139"/>
        <dbReference type="ChEBI" id="CHEBI:537519"/>
        <dbReference type="EC" id="4.3.3.7"/>
    </reaction>
</comment>
<evidence type="ECO:0000256" key="11">
    <source>
        <dbReference type="ARBA" id="ARBA00047836"/>
    </source>
</evidence>
<evidence type="ECO:0000256" key="8">
    <source>
        <dbReference type="ARBA" id="ARBA00023154"/>
    </source>
</evidence>
<evidence type="ECO:0000256" key="6">
    <source>
        <dbReference type="ARBA" id="ARBA00022605"/>
    </source>
</evidence>
<evidence type="ECO:0000256" key="15">
    <source>
        <dbReference type="PIRSR" id="PIRSR001365-2"/>
    </source>
</evidence>
<comment type="caution">
    <text evidence="12">Was originally thought to be a dihydrodipicolinate synthase (DHDPS), catalyzing the condensation of (S)-aspartate-beta-semialdehyde [(S)-ASA] and pyruvate to dihydrodipicolinate (DHDP). However, it was shown in E.coli that the product of the enzymatic reaction is not dihydrodipicolinate but in fact (4S)-4-hydroxy-2,3,4,5-tetrahydro-(2S)-dipicolinic acid (HTPA), and that the consecutive dehydration reaction leading to DHDP is not spontaneous but catalyzed by DapB.</text>
</comment>
<dbReference type="HAMAP" id="MF_00418">
    <property type="entry name" value="DapA"/>
    <property type="match status" value="1"/>
</dbReference>
<dbReference type="NCBIfam" id="TIGR00674">
    <property type="entry name" value="dapA"/>
    <property type="match status" value="1"/>
</dbReference>
<gene>
    <name evidence="12" type="primary">dapA</name>
    <name evidence="16" type="ORF">ENX07_03375</name>
</gene>
<keyword evidence="8 12" id="KW-0457">Lysine biosynthesis</keyword>
<comment type="subcellular location">
    <subcellularLocation>
        <location evidence="12">Cytoplasm</location>
    </subcellularLocation>
</comment>
<dbReference type="EMBL" id="DTMQ01000019">
    <property type="protein sequence ID" value="HGE99094.1"/>
    <property type="molecule type" value="Genomic_DNA"/>
</dbReference>
<dbReference type="GO" id="GO:0019877">
    <property type="term" value="P:diaminopimelate biosynthetic process"/>
    <property type="evidence" value="ECO:0007669"/>
    <property type="project" value="UniProtKB-UniRule"/>
</dbReference>
<sequence>MKSSDLKGSFTALVTPFENGEVAVSGLKENIEFQIANKTKGLVPCGTTGESPTLTDEEWELVVKTTIETAKGKVFVIPGTGTYDTKKTIKKTIRAKELGADAALLVCPYYNKPTQEGLYRHFAAISSEVDLPIIIYNIPGRTGVNILPKTVERLVKEFPNIIGIKESSGSLDQVSEIIHRCGERISVLSGDDSLTLPILSVGGKGVISVLSNILPKEVAELVESYLAGDVKRAQDLHRKLFPLMRVLFVETNPIPIKTAMNILRLPAGELRLPLSPPSEENYNLIKRELRNYGLKPKG</sequence>
<comment type="pathway">
    <text evidence="2 12">Amino-acid biosynthesis; L-lysine biosynthesis via DAP pathway; (S)-tetrahydrodipicolinate from L-aspartate: step 3/4.</text>
</comment>
<evidence type="ECO:0000256" key="3">
    <source>
        <dbReference type="ARBA" id="ARBA00007592"/>
    </source>
</evidence>
<evidence type="ECO:0000256" key="9">
    <source>
        <dbReference type="ARBA" id="ARBA00023239"/>
    </source>
</evidence>
<keyword evidence="5 12" id="KW-0963">Cytoplasm</keyword>
<dbReference type="CDD" id="cd00950">
    <property type="entry name" value="DHDPS"/>
    <property type="match status" value="1"/>
</dbReference>
<protein>
    <recommendedName>
        <fullName evidence="4 12">4-hydroxy-tetrahydrodipicolinate synthase</fullName>
        <shortName evidence="12">HTPA synthase</shortName>
        <ecNumber evidence="4 12">4.3.3.7</ecNumber>
    </recommendedName>
</protein>
<comment type="caution">
    <text evidence="16">The sequence shown here is derived from an EMBL/GenBank/DDBJ whole genome shotgun (WGS) entry which is preliminary data.</text>
</comment>
<evidence type="ECO:0000313" key="16">
    <source>
        <dbReference type="EMBL" id="HGE99094.1"/>
    </source>
</evidence>
<keyword evidence="6 12" id="KW-0028">Amino-acid biosynthesis</keyword>
<dbReference type="GO" id="GO:0009089">
    <property type="term" value="P:lysine biosynthetic process via diaminopimelate"/>
    <property type="evidence" value="ECO:0007669"/>
    <property type="project" value="UniProtKB-UniRule"/>
</dbReference>
<feature type="site" description="Part of a proton relay during catalysis" evidence="12">
    <location>
        <position position="47"/>
    </location>
</feature>
<keyword evidence="10 12" id="KW-0704">Schiff base</keyword>
<dbReference type="InterPro" id="IPR020625">
    <property type="entry name" value="Schiff_base-form_aldolases_AS"/>
</dbReference>
<evidence type="ECO:0000256" key="10">
    <source>
        <dbReference type="ARBA" id="ARBA00023270"/>
    </source>
</evidence>
<evidence type="ECO:0000256" key="14">
    <source>
        <dbReference type="PIRSR" id="PIRSR001365-1"/>
    </source>
</evidence>
<dbReference type="Gene3D" id="3.20.20.70">
    <property type="entry name" value="Aldolase class I"/>
    <property type="match status" value="1"/>
</dbReference>
<comment type="similarity">
    <text evidence="3 12 13">Belongs to the DapA family.</text>
</comment>
<dbReference type="PRINTS" id="PR00146">
    <property type="entry name" value="DHPICSNTHASE"/>
</dbReference>
<dbReference type="InterPro" id="IPR020624">
    <property type="entry name" value="Schiff_base-form_aldolases_CS"/>
</dbReference>
<dbReference type="InterPro" id="IPR005263">
    <property type="entry name" value="DapA"/>
</dbReference>
<dbReference type="PANTHER" id="PTHR12128:SF66">
    <property type="entry name" value="4-HYDROXY-2-OXOGLUTARATE ALDOLASE, MITOCHONDRIAL"/>
    <property type="match status" value="1"/>
</dbReference>
<evidence type="ECO:0000256" key="1">
    <source>
        <dbReference type="ARBA" id="ARBA00003294"/>
    </source>
</evidence>
<feature type="active site" description="Schiff-base intermediate with substrate" evidence="12 14">
    <location>
        <position position="165"/>
    </location>
</feature>
<feature type="active site" description="Proton donor/acceptor" evidence="12 14">
    <location>
        <position position="136"/>
    </location>
</feature>
<keyword evidence="7 12" id="KW-0220">Diaminopimelate biosynthesis</keyword>
<organism evidence="16">
    <name type="scientific">candidate division WOR-3 bacterium</name>
    <dbReference type="NCBI Taxonomy" id="2052148"/>
    <lineage>
        <taxon>Bacteria</taxon>
        <taxon>Bacteria division WOR-3</taxon>
    </lineage>
</organism>
<evidence type="ECO:0000256" key="5">
    <source>
        <dbReference type="ARBA" id="ARBA00022490"/>
    </source>
</evidence>
<dbReference type="PROSITE" id="PS00665">
    <property type="entry name" value="DHDPS_1"/>
    <property type="match status" value="1"/>
</dbReference>
<name>A0A7C3YSJ7_UNCW3</name>
<dbReference type="SMART" id="SM01130">
    <property type="entry name" value="DHDPS"/>
    <property type="match status" value="1"/>
</dbReference>
<dbReference type="PIRSF" id="PIRSF001365">
    <property type="entry name" value="DHDPS"/>
    <property type="match status" value="1"/>
</dbReference>
<dbReference type="PROSITE" id="PS00666">
    <property type="entry name" value="DHDPS_2"/>
    <property type="match status" value="1"/>
</dbReference>
<accession>A0A7C3YSJ7</accession>
<feature type="binding site" evidence="12 15">
    <location>
        <position position="207"/>
    </location>
    <ligand>
        <name>pyruvate</name>
        <dbReference type="ChEBI" id="CHEBI:15361"/>
    </ligand>
</feature>
<dbReference type="InterPro" id="IPR002220">
    <property type="entry name" value="DapA-like"/>
</dbReference>
<dbReference type="EC" id="4.3.3.7" evidence="4 12"/>
<dbReference type="Pfam" id="PF00701">
    <property type="entry name" value="DHDPS"/>
    <property type="match status" value="1"/>
</dbReference>
<evidence type="ECO:0000256" key="2">
    <source>
        <dbReference type="ARBA" id="ARBA00005120"/>
    </source>
</evidence>
<dbReference type="AlphaFoldDB" id="A0A7C3YSJ7"/>
<feature type="binding site" evidence="12 15">
    <location>
        <position position="48"/>
    </location>
    <ligand>
        <name>pyruvate</name>
        <dbReference type="ChEBI" id="CHEBI:15361"/>
    </ligand>
</feature>
<dbReference type="PANTHER" id="PTHR12128">
    <property type="entry name" value="DIHYDRODIPICOLINATE SYNTHASE"/>
    <property type="match status" value="1"/>
</dbReference>
<dbReference type="GO" id="GO:0005829">
    <property type="term" value="C:cytosol"/>
    <property type="evidence" value="ECO:0007669"/>
    <property type="project" value="TreeGrafter"/>
</dbReference>
<dbReference type="GO" id="GO:0008840">
    <property type="term" value="F:4-hydroxy-tetrahydrodipicolinate synthase activity"/>
    <property type="evidence" value="ECO:0007669"/>
    <property type="project" value="UniProtKB-UniRule"/>
</dbReference>
<evidence type="ECO:0000256" key="7">
    <source>
        <dbReference type="ARBA" id="ARBA00022915"/>
    </source>
</evidence>
<proteinExistence type="inferred from homology"/>